<dbReference type="PROSITE" id="PS50948">
    <property type="entry name" value="PAN"/>
    <property type="match status" value="1"/>
</dbReference>
<evidence type="ECO:0000259" key="8">
    <source>
        <dbReference type="PROSITE" id="PS50948"/>
    </source>
</evidence>
<dbReference type="InterPro" id="IPR036426">
    <property type="entry name" value="Bulb-type_lectin_dom_sf"/>
</dbReference>
<comment type="caution">
    <text evidence="9">The sequence shown here is derived from an EMBL/GenBank/DDBJ whole genome shotgun (WGS) entry which is preliminary data.</text>
</comment>
<dbReference type="AlphaFoldDB" id="A0AAV9DK67"/>
<dbReference type="InterPro" id="IPR003609">
    <property type="entry name" value="Pan_app"/>
</dbReference>
<evidence type="ECO:0000256" key="1">
    <source>
        <dbReference type="ARBA" id="ARBA00004167"/>
    </source>
</evidence>
<evidence type="ECO:0000313" key="9">
    <source>
        <dbReference type="EMBL" id="KAK1300653.1"/>
    </source>
</evidence>
<reference evidence="9" key="1">
    <citation type="journal article" date="2023" name="Nat. Commun.">
        <title>Diploid and tetraploid genomes of Acorus and the evolution of monocots.</title>
        <authorList>
            <person name="Ma L."/>
            <person name="Liu K.W."/>
            <person name="Li Z."/>
            <person name="Hsiao Y.Y."/>
            <person name="Qi Y."/>
            <person name="Fu T."/>
            <person name="Tang G.D."/>
            <person name="Zhang D."/>
            <person name="Sun W.H."/>
            <person name="Liu D.K."/>
            <person name="Li Y."/>
            <person name="Chen G.Z."/>
            <person name="Liu X.D."/>
            <person name="Liao X.Y."/>
            <person name="Jiang Y.T."/>
            <person name="Yu X."/>
            <person name="Hao Y."/>
            <person name="Huang J."/>
            <person name="Zhao X.W."/>
            <person name="Ke S."/>
            <person name="Chen Y.Y."/>
            <person name="Wu W.L."/>
            <person name="Hsu J.L."/>
            <person name="Lin Y.F."/>
            <person name="Huang M.D."/>
            <person name="Li C.Y."/>
            <person name="Huang L."/>
            <person name="Wang Z.W."/>
            <person name="Zhao X."/>
            <person name="Zhong W.Y."/>
            <person name="Peng D.H."/>
            <person name="Ahmad S."/>
            <person name="Lan S."/>
            <person name="Zhang J.S."/>
            <person name="Tsai W.C."/>
            <person name="Van de Peer Y."/>
            <person name="Liu Z.J."/>
        </authorList>
    </citation>
    <scope>NUCLEOTIDE SEQUENCE</scope>
    <source>
        <strain evidence="9">CP</strain>
    </source>
</reference>
<protein>
    <submittedName>
        <fullName evidence="9">PAN domain-containing protein</fullName>
    </submittedName>
</protein>
<dbReference type="GO" id="GO:0051707">
    <property type="term" value="P:response to other organism"/>
    <property type="evidence" value="ECO:0007669"/>
    <property type="project" value="UniProtKB-ARBA"/>
</dbReference>
<feature type="transmembrane region" description="Helical" evidence="6">
    <location>
        <begin position="406"/>
        <end position="430"/>
    </location>
</feature>
<evidence type="ECO:0000256" key="4">
    <source>
        <dbReference type="ARBA" id="ARBA00022989"/>
    </source>
</evidence>
<sequence length="461" mass="50449">MKKTEQPLLLLLLCFSTFTSSNTQSIEKGFSFTPNTDSALSFQPILTDPTQTFALGFARLALAVRHLPSSVDLWRPPSAAAGSTHPTLSFNGSLVLSDPHLGLLWSTSSASGDRVLLLNDSNLQIQSTQDSNFPIWESFDSPSDTLVAGQNFTANQSLVSGSGRFSMRVGADSFGLFADFGGDARPMYYTHKAMEIKAQIVSGAGPIYLRVSPHGFLGMYQSEAAPVDVLNFDTFNHNFSGDGEPLRRLTLEDDGNLRGYYYNGSTWVGDFQAISDPCQLPSACGPYGLCGPGGSCGDRLVANPNSGDSSGDACRSGFSIIRRKGVELPYKELMGYVKAATLEDCERGCYKNCSCWGVIYNNASGFCYGIDFPVQTVIEVGDERKAGYFKVKLTAEERRRRWRVGWALWVGVLFVGLIIGLVGLGIYWVWNRRVRMVDGLDGPYRDLKNSESFNSVELSLR</sequence>
<dbReference type="PANTHER" id="PTHR47974:SF9">
    <property type="entry name" value="RECEPTOR-LIKE SERINE_THREONINE-PROTEIN KINASE"/>
    <property type="match status" value="1"/>
</dbReference>
<reference evidence="9" key="2">
    <citation type="submission" date="2023-06" db="EMBL/GenBank/DDBJ databases">
        <authorList>
            <person name="Ma L."/>
            <person name="Liu K.-W."/>
            <person name="Li Z."/>
            <person name="Hsiao Y.-Y."/>
            <person name="Qi Y."/>
            <person name="Fu T."/>
            <person name="Tang G."/>
            <person name="Zhang D."/>
            <person name="Sun W.-H."/>
            <person name="Liu D.-K."/>
            <person name="Li Y."/>
            <person name="Chen G.-Z."/>
            <person name="Liu X.-D."/>
            <person name="Liao X.-Y."/>
            <person name="Jiang Y.-T."/>
            <person name="Yu X."/>
            <person name="Hao Y."/>
            <person name="Huang J."/>
            <person name="Zhao X.-W."/>
            <person name="Ke S."/>
            <person name="Chen Y.-Y."/>
            <person name="Wu W.-L."/>
            <person name="Hsu J.-L."/>
            <person name="Lin Y.-F."/>
            <person name="Huang M.-D."/>
            <person name="Li C.-Y."/>
            <person name="Huang L."/>
            <person name="Wang Z.-W."/>
            <person name="Zhao X."/>
            <person name="Zhong W.-Y."/>
            <person name="Peng D.-H."/>
            <person name="Ahmad S."/>
            <person name="Lan S."/>
            <person name="Zhang J.-S."/>
            <person name="Tsai W.-C."/>
            <person name="Van De Peer Y."/>
            <person name="Liu Z.-J."/>
        </authorList>
    </citation>
    <scope>NUCLEOTIDE SEQUENCE</scope>
    <source>
        <strain evidence="9">CP</strain>
        <tissue evidence="9">Leaves</tissue>
    </source>
</reference>
<dbReference type="GO" id="GO:0016020">
    <property type="term" value="C:membrane"/>
    <property type="evidence" value="ECO:0007669"/>
    <property type="project" value="UniProtKB-SubCell"/>
</dbReference>
<keyword evidence="3 7" id="KW-0732">Signal</keyword>
<evidence type="ECO:0000256" key="5">
    <source>
        <dbReference type="ARBA" id="ARBA00023136"/>
    </source>
</evidence>
<dbReference type="EMBL" id="JAUJYO010000013">
    <property type="protein sequence ID" value="KAK1300653.1"/>
    <property type="molecule type" value="Genomic_DNA"/>
</dbReference>
<feature type="signal peptide" evidence="7">
    <location>
        <begin position="1"/>
        <end position="23"/>
    </location>
</feature>
<name>A0AAV9DK67_ACOCL</name>
<keyword evidence="4 6" id="KW-1133">Transmembrane helix</keyword>
<evidence type="ECO:0000256" key="2">
    <source>
        <dbReference type="ARBA" id="ARBA00022692"/>
    </source>
</evidence>
<dbReference type="Pfam" id="PF01453">
    <property type="entry name" value="B_lectin"/>
    <property type="match status" value="1"/>
</dbReference>
<dbReference type="InterPro" id="IPR001480">
    <property type="entry name" value="Bulb-type_lectin_dom"/>
</dbReference>
<proteinExistence type="predicted"/>
<keyword evidence="10" id="KW-1185">Reference proteome</keyword>
<evidence type="ECO:0000256" key="6">
    <source>
        <dbReference type="SAM" id="Phobius"/>
    </source>
</evidence>
<evidence type="ECO:0000313" key="10">
    <source>
        <dbReference type="Proteomes" id="UP001180020"/>
    </source>
</evidence>
<feature type="domain" description="Apple" evidence="8">
    <location>
        <begin position="314"/>
        <end position="393"/>
    </location>
</feature>
<comment type="subcellular location">
    <subcellularLocation>
        <location evidence="1">Membrane</location>
        <topology evidence="1">Single-pass membrane protein</topology>
    </subcellularLocation>
</comment>
<keyword evidence="5 6" id="KW-0472">Membrane</keyword>
<accession>A0AAV9DK67</accession>
<dbReference type="SUPFAM" id="SSF51110">
    <property type="entry name" value="alpha-D-mannose-specific plant lectins"/>
    <property type="match status" value="1"/>
</dbReference>
<dbReference type="PANTHER" id="PTHR47974">
    <property type="entry name" value="OS07G0415500 PROTEIN"/>
    <property type="match status" value="1"/>
</dbReference>
<evidence type="ECO:0000256" key="3">
    <source>
        <dbReference type="ARBA" id="ARBA00022729"/>
    </source>
</evidence>
<keyword evidence="2 6" id="KW-0812">Transmembrane</keyword>
<gene>
    <name evidence="9" type="ORF">QJS10_CPB13g00792</name>
</gene>
<feature type="chain" id="PRO_5043474186" evidence="7">
    <location>
        <begin position="24"/>
        <end position="461"/>
    </location>
</feature>
<dbReference type="Gene3D" id="2.90.10.10">
    <property type="entry name" value="Bulb-type lectin domain"/>
    <property type="match status" value="2"/>
</dbReference>
<organism evidence="9 10">
    <name type="scientific">Acorus calamus</name>
    <name type="common">Sweet flag</name>
    <dbReference type="NCBI Taxonomy" id="4465"/>
    <lineage>
        <taxon>Eukaryota</taxon>
        <taxon>Viridiplantae</taxon>
        <taxon>Streptophyta</taxon>
        <taxon>Embryophyta</taxon>
        <taxon>Tracheophyta</taxon>
        <taxon>Spermatophyta</taxon>
        <taxon>Magnoliopsida</taxon>
        <taxon>Liliopsida</taxon>
        <taxon>Acoraceae</taxon>
        <taxon>Acorus</taxon>
    </lineage>
</organism>
<evidence type="ECO:0000256" key="7">
    <source>
        <dbReference type="SAM" id="SignalP"/>
    </source>
</evidence>
<dbReference type="Proteomes" id="UP001180020">
    <property type="component" value="Unassembled WGS sequence"/>
</dbReference>